<keyword evidence="2" id="KW-1185">Reference proteome</keyword>
<name>A0ABQ4PRH6_9GAMM</name>
<dbReference type="Proteomes" id="UP000887104">
    <property type="component" value="Unassembled WGS sequence"/>
</dbReference>
<dbReference type="EMBL" id="BPEY01000164">
    <property type="protein sequence ID" value="GIU52226.1"/>
    <property type="molecule type" value="Genomic_DNA"/>
</dbReference>
<accession>A0ABQ4PRH6</accession>
<comment type="caution">
    <text evidence="1">The sequence shown here is derived from an EMBL/GenBank/DDBJ whole genome shotgun (WGS) entry which is preliminary data.</text>
</comment>
<gene>
    <name evidence="1" type="ORF">TUM4438_44400</name>
</gene>
<evidence type="ECO:0000313" key="2">
    <source>
        <dbReference type="Proteomes" id="UP000887104"/>
    </source>
</evidence>
<proteinExistence type="predicted"/>
<dbReference type="PROSITE" id="PS51257">
    <property type="entry name" value="PROKAR_LIPOPROTEIN"/>
    <property type="match status" value="1"/>
</dbReference>
<evidence type="ECO:0008006" key="3">
    <source>
        <dbReference type="Google" id="ProtNLM"/>
    </source>
</evidence>
<reference evidence="1" key="1">
    <citation type="submission" date="2021-05" db="EMBL/GenBank/DDBJ databases">
        <title>Molecular characterization for Shewanella algae harboring chromosomal blaOXA-55-like strains isolated from clinical and environment sample.</title>
        <authorList>
            <person name="Ohama Y."/>
            <person name="Aoki K."/>
            <person name="Harada S."/>
            <person name="Moriya K."/>
            <person name="Ishii Y."/>
            <person name="Tateda K."/>
        </authorList>
    </citation>
    <scope>NUCLEOTIDE SEQUENCE</scope>
    <source>
        <strain evidence="1">JCM 11563</strain>
    </source>
</reference>
<sequence length="152" mass="17527">MMRKFIFVFTLILMAGCNTSPRNYFNFSLSDSEETLIASDLAWLIKEKHGAAATFEFDYPMWSTSTSFSEAVETALRKQGLAVYVRTISEEEPVAKTHNELYYTLDTLNEGQLYIRVMVNDRFSFQRIWLRDHNEILRPLATTSVFEGVSGE</sequence>
<protein>
    <recommendedName>
        <fullName evidence="3">Conjugal transfer protein TrbH</fullName>
    </recommendedName>
</protein>
<organism evidence="1 2">
    <name type="scientific">Shewanella sairae</name>
    <dbReference type="NCBI Taxonomy" id="190310"/>
    <lineage>
        <taxon>Bacteria</taxon>
        <taxon>Pseudomonadati</taxon>
        <taxon>Pseudomonadota</taxon>
        <taxon>Gammaproteobacteria</taxon>
        <taxon>Alteromonadales</taxon>
        <taxon>Shewanellaceae</taxon>
        <taxon>Shewanella</taxon>
    </lineage>
</organism>
<evidence type="ECO:0000313" key="1">
    <source>
        <dbReference type="EMBL" id="GIU52226.1"/>
    </source>
</evidence>